<feature type="active site" description="Nucleophile" evidence="2">
    <location>
        <position position="61"/>
    </location>
</feature>
<feature type="short sequence motif" description="GXSXG" evidence="2">
    <location>
        <begin position="59"/>
        <end position="63"/>
    </location>
</feature>
<dbReference type="InterPro" id="IPR016035">
    <property type="entry name" value="Acyl_Trfase/lysoPLipase"/>
</dbReference>
<evidence type="ECO:0000313" key="5">
    <source>
        <dbReference type="Proteomes" id="UP000315759"/>
    </source>
</evidence>
<dbReference type="Gene3D" id="3.40.1090.10">
    <property type="entry name" value="Cytosolic phospholipase A2 catalytic domain"/>
    <property type="match status" value="1"/>
</dbReference>
<dbReference type="PANTHER" id="PTHR24138:SF10">
    <property type="entry name" value="PHOSPHOLIPASE A2"/>
    <property type="match status" value="1"/>
</dbReference>
<protein>
    <recommendedName>
        <fullName evidence="3">PNPLA domain-containing protein</fullName>
    </recommendedName>
</protein>
<feature type="active site" description="Proton acceptor" evidence="2">
    <location>
        <position position="189"/>
    </location>
</feature>
<organism evidence="4 5">
    <name type="scientific">Mycolicibacterium hodleri</name>
    <dbReference type="NCBI Taxonomy" id="49897"/>
    <lineage>
        <taxon>Bacteria</taxon>
        <taxon>Bacillati</taxon>
        <taxon>Actinomycetota</taxon>
        <taxon>Actinomycetes</taxon>
        <taxon>Mycobacteriales</taxon>
        <taxon>Mycobacteriaceae</taxon>
        <taxon>Mycolicibacterium</taxon>
    </lineage>
</organism>
<feature type="short sequence motif" description="DGA/G" evidence="2">
    <location>
        <begin position="189"/>
        <end position="191"/>
    </location>
</feature>
<evidence type="ECO:0000256" key="2">
    <source>
        <dbReference type="PROSITE-ProRule" id="PRU01161"/>
    </source>
</evidence>
<name>A0A544W097_9MYCO</name>
<evidence type="ECO:0000256" key="1">
    <source>
        <dbReference type="ARBA" id="ARBA00023098"/>
    </source>
</evidence>
<evidence type="ECO:0000259" key="3">
    <source>
        <dbReference type="PROSITE" id="PS51635"/>
    </source>
</evidence>
<sequence>MTVRPRRIGFGSWLLVTEPYRILALDGGGLRGIFTAAVLAEAEAAYGPSFLQRFDLMAGTSTGGILALGLASGRTCAEMLRFYRDTGPQIFATPRRIRQAFRPKYDRRVLDDILRNEFGATTLMNDLHTPVCVTAYELVSGTNRVWKDDHSTELRGGGDLPVWKVAAATSAAPTYFAPVQLDAADSHIDGGVWGNNPAMVGLTEAVRYASRDLSDIRMLSIGTTSQALQVSTHTAATVMGLAHWANKALGLLHSSSSAATDNQARLLLGDARYLRIDSDRTRTVKLDDATQCRPLEEWGHNAGRLHVAKIGQLLDLERQGRKTE</sequence>
<keyword evidence="5" id="KW-1185">Reference proteome</keyword>
<feature type="short sequence motif" description="GXGXXG" evidence="2">
    <location>
        <begin position="27"/>
        <end position="32"/>
    </location>
</feature>
<dbReference type="Proteomes" id="UP000315759">
    <property type="component" value="Unassembled WGS sequence"/>
</dbReference>
<dbReference type="EMBL" id="VIFX01000018">
    <property type="protein sequence ID" value="TQR85669.1"/>
    <property type="molecule type" value="Genomic_DNA"/>
</dbReference>
<reference evidence="4 5" key="1">
    <citation type="submission" date="2018-10" db="EMBL/GenBank/DDBJ databases">
        <title>Draft genome of Mycobacterium hodleri strain B.</title>
        <authorList>
            <person name="Amande T.J."/>
            <person name="Mcgenity T.J."/>
        </authorList>
    </citation>
    <scope>NUCLEOTIDE SEQUENCE [LARGE SCALE GENOMIC DNA]</scope>
    <source>
        <strain evidence="4 5">B</strain>
    </source>
</reference>
<dbReference type="AlphaFoldDB" id="A0A544W097"/>
<dbReference type="SUPFAM" id="SSF52151">
    <property type="entry name" value="FabD/lysophospholipase-like"/>
    <property type="match status" value="1"/>
</dbReference>
<dbReference type="PANTHER" id="PTHR24138">
    <property type="entry name" value="INTRACELLLAR PHOSPHOLIPASE A FAMILY"/>
    <property type="match status" value="1"/>
</dbReference>
<dbReference type="InterPro" id="IPR047156">
    <property type="entry name" value="Teg/CotR/CapV-like"/>
</dbReference>
<proteinExistence type="predicted"/>
<keyword evidence="2" id="KW-0442">Lipid degradation</keyword>
<dbReference type="Pfam" id="PF01734">
    <property type="entry name" value="Patatin"/>
    <property type="match status" value="1"/>
</dbReference>
<dbReference type="InterPro" id="IPR002641">
    <property type="entry name" value="PNPLA_dom"/>
</dbReference>
<dbReference type="PROSITE" id="PS51635">
    <property type="entry name" value="PNPLA"/>
    <property type="match status" value="1"/>
</dbReference>
<evidence type="ECO:0000313" key="4">
    <source>
        <dbReference type="EMBL" id="TQR85669.1"/>
    </source>
</evidence>
<keyword evidence="1 2" id="KW-0443">Lipid metabolism</keyword>
<keyword evidence="2" id="KW-0378">Hydrolase</keyword>
<comment type="caution">
    <text evidence="4">The sequence shown here is derived from an EMBL/GenBank/DDBJ whole genome shotgun (WGS) entry which is preliminary data.</text>
</comment>
<dbReference type="GO" id="GO:0016042">
    <property type="term" value="P:lipid catabolic process"/>
    <property type="evidence" value="ECO:0007669"/>
    <property type="project" value="UniProtKB-UniRule"/>
</dbReference>
<accession>A0A544W097</accession>
<feature type="domain" description="PNPLA" evidence="3">
    <location>
        <begin position="23"/>
        <end position="202"/>
    </location>
</feature>
<dbReference type="NCBIfam" id="NF041079">
    <property type="entry name" value="CBASS_lipase"/>
    <property type="match status" value="1"/>
</dbReference>
<dbReference type="GO" id="GO:0016787">
    <property type="term" value="F:hydrolase activity"/>
    <property type="evidence" value="ECO:0007669"/>
    <property type="project" value="UniProtKB-UniRule"/>
</dbReference>
<gene>
    <name evidence="4" type="ORF">D8S82_15130</name>
</gene>